<protein>
    <recommendedName>
        <fullName evidence="3">Sigma-70 family RNA polymerase sigma factor</fullName>
    </recommendedName>
</protein>
<reference evidence="1 2" key="1">
    <citation type="submission" date="2019-01" db="EMBL/GenBank/DDBJ databases">
        <title>Draft genome sequences of the type strains of six Macrococcus species.</title>
        <authorList>
            <person name="Mazhar S."/>
            <person name="Altermann E."/>
            <person name="Hill C."/>
            <person name="Mcauliffe O."/>
        </authorList>
    </citation>
    <scope>NUCLEOTIDE SEQUENCE [LARGE SCALE GENOMIC DNA]</scope>
    <source>
        <strain evidence="1 2">CCM4815</strain>
    </source>
</reference>
<organism evidence="1 2">
    <name type="scientific">Macrococcus lamae</name>
    <dbReference type="NCBI Taxonomy" id="198484"/>
    <lineage>
        <taxon>Bacteria</taxon>
        <taxon>Bacillati</taxon>
        <taxon>Bacillota</taxon>
        <taxon>Bacilli</taxon>
        <taxon>Bacillales</taxon>
        <taxon>Staphylococcaceae</taxon>
        <taxon>Macrococcus</taxon>
    </lineage>
</organism>
<comment type="caution">
    <text evidence="1">The sequence shown here is derived from an EMBL/GenBank/DDBJ whole genome shotgun (WGS) entry which is preliminary data.</text>
</comment>
<evidence type="ECO:0008006" key="3">
    <source>
        <dbReference type="Google" id="ProtNLM"/>
    </source>
</evidence>
<evidence type="ECO:0000313" key="1">
    <source>
        <dbReference type="EMBL" id="TDM10458.1"/>
    </source>
</evidence>
<gene>
    <name evidence="1" type="ORF">ERX29_07245</name>
</gene>
<dbReference type="AlphaFoldDB" id="A0A4R6BTV0"/>
<dbReference type="Proteomes" id="UP000294802">
    <property type="component" value="Unassembled WGS sequence"/>
</dbReference>
<dbReference type="RefSeq" id="WP_133444039.1">
    <property type="nucleotide sequence ID" value="NZ_SCWB01000011.1"/>
</dbReference>
<name>A0A4R6BTV0_9STAP</name>
<proteinExistence type="predicted"/>
<accession>A0A4R6BTV0</accession>
<keyword evidence="2" id="KW-1185">Reference proteome</keyword>
<dbReference type="EMBL" id="SCWB01000011">
    <property type="protein sequence ID" value="TDM10458.1"/>
    <property type="molecule type" value="Genomic_DNA"/>
</dbReference>
<evidence type="ECO:0000313" key="2">
    <source>
        <dbReference type="Proteomes" id="UP000294802"/>
    </source>
</evidence>
<sequence>MKQSNRAQLRNFILEYHKTHSLTLEKDLELDDDMFFDINTPVEVDMSTAMTQISLTGDSVYLNTLLEKVDQYGTLKEQYIFLCLLRGYGINRTAEIFNLDPRNIRYKFDKLLDKILKHSNSAI</sequence>